<accession>X1IXI9</accession>
<reference evidence="1" key="1">
    <citation type="journal article" date="2014" name="Front. Microbiol.">
        <title>High frequency of phylogenetically diverse reductive dehalogenase-homologous genes in deep subseafloor sedimentary metagenomes.</title>
        <authorList>
            <person name="Kawai M."/>
            <person name="Futagami T."/>
            <person name="Toyoda A."/>
            <person name="Takaki Y."/>
            <person name="Nishi S."/>
            <person name="Hori S."/>
            <person name="Arai W."/>
            <person name="Tsubouchi T."/>
            <person name="Morono Y."/>
            <person name="Uchiyama I."/>
            <person name="Ito T."/>
            <person name="Fujiyama A."/>
            <person name="Inagaki F."/>
            <person name="Takami H."/>
        </authorList>
    </citation>
    <scope>NUCLEOTIDE SEQUENCE</scope>
    <source>
        <strain evidence="1">Expedition CK06-06</strain>
    </source>
</reference>
<dbReference type="AlphaFoldDB" id="X1IXI9"/>
<feature type="non-terminal residue" evidence="1">
    <location>
        <position position="1"/>
    </location>
</feature>
<sequence length="36" mass="3937">YLSAHPMVRNEGNRLSSLGEEAFSIGFIGTTPSRNK</sequence>
<protein>
    <submittedName>
        <fullName evidence="1">Uncharacterized protein</fullName>
    </submittedName>
</protein>
<evidence type="ECO:0000313" key="1">
    <source>
        <dbReference type="EMBL" id="GAH86437.1"/>
    </source>
</evidence>
<dbReference type="EMBL" id="BARU01042575">
    <property type="protein sequence ID" value="GAH86437.1"/>
    <property type="molecule type" value="Genomic_DNA"/>
</dbReference>
<name>X1IXI9_9ZZZZ</name>
<organism evidence="1">
    <name type="scientific">marine sediment metagenome</name>
    <dbReference type="NCBI Taxonomy" id="412755"/>
    <lineage>
        <taxon>unclassified sequences</taxon>
        <taxon>metagenomes</taxon>
        <taxon>ecological metagenomes</taxon>
    </lineage>
</organism>
<proteinExistence type="predicted"/>
<gene>
    <name evidence="1" type="ORF">S03H2_65392</name>
</gene>
<comment type="caution">
    <text evidence="1">The sequence shown here is derived from an EMBL/GenBank/DDBJ whole genome shotgun (WGS) entry which is preliminary data.</text>
</comment>